<proteinExistence type="predicted"/>
<reference evidence="3" key="1">
    <citation type="submission" date="2017-05" db="EMBL/GenBank/DDBJ databases">
        <title>Physiological properties and genetic analysis related to exopolysaccharide production of fresh-water unicellular cyanobacterium Aphanothece sacrum, Suizenji Nori, that has been cultured as a food source in Japan.</title>
        <authorList>
            <person name="Kanesaki Y."/>
            <person name="Yoshikawa S."/>
            <person name="Ohki K."/>
        </authorList>
    </citation>
    <scope>NUCLEOTIDE SEQUENCE [LARGE SCALE GENOMIC DNA]</scope>
    <source>
        <strain evidence="3">FPU1</strain>
    </source>
</reference>
<name>A0A401IEV7_APHSA</name>
<dbReference type="EMBL" id="BDQK01000005">
    <property type="protein sequence ID" value="GBF79774.1"/>
    <property type="molecule type" value="Genomic_DNA"/>
</dbReference>
<evidence type="ECO:0000313" key="3">
    <source>
        <dbReference type="Proteomes" id="UP000287247"/>
    </source>
</evidence>
<comment type="caution">
    <text evidence="2">The sequence shown here is derived from an EMBL/GenBank/DDBJ whole genome shotgun (WGS) entry which is preliminary data.</text>
</comment>
<sequence length="749" mass="84421">MLANYSQTKLYLGLFLLLLTPSCTAPTESSVPSPENSWEFQPAPDQYDKKALLDLRYLNEKMAGESGFIRLSADGRDFLKGDGKPIRFWAVNSDVWHKEGQAELQDNARFLAKRGVNMVRWHGQIAAKIKDSQLTDIDEKAREKLWQYVAAMKQQGIYLTLSPYYANILKPQSNWGIPRDSSSLHGLLFFDPKLQSAYKIWLRKLLEPVNPYTGIPLKDDPAIAIIQLQNEDSLLFWTISQVKGRDLDILSGQFAQWLSKKYGSLTNASIAWEKESVKGDNFAEKLVRFYPISEMTQSQNPNSGKGKRLADQTQFYTETMRNFNGEMAQFLRKDIGAKQLINAGNWKTADPVRLNDAERYSYTTTEVIGVNRYYNGGIHQGEFSGWAIVNGDKFTNESVLFNPLDFPLNIKQVAGHPTIIPETSWVPPLGYQSEGPFLVSVFQSLTGIDGVYWFSMKEPQWQKPSSANGFMPSLGKWIINTPELLGNFPAASLMYRQGYIQTGKRVVEEKRSFEDLWQRQIPAIAETRSFDPNRDQEVTNQDSENKIVNPLAFLVGPTEVTYQNQASKNEVVNFQSYIDEKAQIIRSITGEIVWDYGKGICQLDTPKAQGVTGFLDKVKEIKLKDSVITSNNNYATVLIVSMDNKPLTNSKKILVQVGTIARSTGWQEKAISWKDKQGNSVSGLQVINYGQAPWRLINNDLTITINNPNLTQGTIVDSNGLAEGKVSLQGNIKQVSFKFPANAKYLILE</sequence>
<organism evidence="2 3">
    <name type="scientific">Aphanothece sacrum FPU1</name>
    <dbReference type="NCBI Taxonomy" id="1920663"/>
    <lineage>
        <taxon>Bacteria</taxon>
        <taxon>Bacillati</taxon>
        <taxon>Cyanobacteriota</taxon>
        <taxon>Cyanophyceae</taxon>
        <taxon>Oscillatoriophycideae</taxon>
        <taxon>Chroococcales</taxon>
        <taxon>Aphanothecaceae</taxon>
        <taxon>Aphanothece</taxon>
    </lineage>
</organism>
<keyword evidence="1" id="KW-0732">Signal</keyword>
<dbReference type="RefSeq" id="WP_124973870.1">
    <property type="nucleotide sequence ID" value="NZ_BDQK01000005.1"/>
</dbReference>
<protein>
    <recommendedName>
        <fullName evidence="4">Glycoside hydrolase</fullName>
    </recommendedName>
</protein>
<dbReference type="Proteomes" id="UP000287247">
    <property type="component" value="Unassembled WGS sequence"/>
</dbReference>
<feature type="chain" id="PRO_5019081927" description="Glycoside hydrolase" evidence="1">
    <location>
        <begin position="26"/>
        <end position="749"/>
    </location>
</feature>
<feature type="signal peptide" evidence="1">
    <location>
        <begin position="1"/>
        <end position="25"/>
    </location>
</feature>
<dbReference type="InterPro" id="IPR017853">
    <property type="entry name" value="GH"/>
</dbReference>
<evidence type="ECO:0000256" key="1">
    <source>
        <dbReference type="SAM" id="SignalP"/>
    </source>
</evidence>
<dbReference type="OrthoDB" id="9801493at2"/>
<gene>
    <name evidence="2" type="ORF">AsFPU1_1173</name>
</gene>
<evidence type="ECO:0000313" key="2">
    <source>
        <dbReference type="EMBL" id="GBF79774.1"/>
    </source>
</evidence>
<keyword evidence="3" id="KW-1185">Reference proteome</keyword>
<dbReference type="Gene3D" id="3.20.20.80">
    <property type="entry name" value="Glycosidases"/>
    <property type="match status" value="1"/>
</dbReference>
<accession>A0A401IEV7</accession>
<dbReference type="AlphaFoldDB" id="A0A401IEV7"/>
<dbReference type="SUPFAM" id="SSF51445">
    <property type="entry name" value="(Trans)glycosidases"/>
    <property type="match status" value="1"/>
</dbReference>
<evidence type="ECO:0008006" key="4">
    <source>
        <dbReference type="Google" id="ProtNLM"/>
    </source>
</evidence>